<evidence type="ECO:0000259" key="6">
    <source>
        <dbReference type="Pfam" id="PF02864"/>
    </source>
</evidence>
<dbReference type="Proteomes" id="UP001345963">
    <property type="component" value="Unassembled WGS sequence"/>
</dbReference>
<dbReference type="InterPro" id="IPR013801">
    <property type="entry name" value="STAT_TF_DNA-bd"/>
</dbReference>
<dbReference type="EMBL" id="JAHUTI010015187">
    <property type="protein sequence ID" value="MED6237382.1"/>
    <property type="molecule type" value="Genomic_DNA"/>
</dbReference>
<keyword evidence="5" id="KW-0539">Nucleus</keyword>
<comment type="caution">
    <text evidence="7">The sequence shown here is derived from an EMBL/GenBank/DDBJ whole genome shotgun (WGS) entry which is preliminary data.</text>
</comment>
<evidence type="ECO:0000256" key="3">
    <source>
        <dbReference type="ARBA" id="ARBA00023125"/>
    </source>
</evidence>
<evidence type="ECO:0000313" key="8">
    <source>
        <dbReference type="Proteomes" id="UP001345963"/>
    </source>
</evidence>
<evidence type="ECO:0000256" key="4">
    <source>
        <dbReference type="ARBA" id="ARBA00023163"/>
    </source>
</evidence>
<feature type="non-terminal residue" evidence="7">
    <location>
        <position position="58"/>
    </location>
</feature>
<proteinExistence type="predicted"/>
<evidence type="ECO:0000313" key="7">
    <source>
        <dbReference type="EMBL" id="MED6237382.1"/>
    </source>
</evidence>
<accession>A0ABU7AGW6</accession>
<dbReference type="InterPro" id="IPR012345">
    <property type="entry name" value="STAT_TF_DNA-bd_N"/>
</dbReference>
<dbReference type="Gene3D" id="2.60.40.630">
    <property type="entry name" value="STAT transcription factor, DNA-binding domain"/>
    <property type="match status" value="1"/>
</dbReference>
<evidence type="ECO:0000256" key="1">
    <source>
        <dbReference type="ARBA" id="ARBA00004123"/>
    </source>
</evidence>
<gene>
    <name evidence="7" type="ORF">ATANTOWER_023857</name>
</gene>
<comment type="subcellular location">
    <subcellularLocation>
        <location evidence="1">Nucleus</location>
    </subcellularLocation>
</comment>
<feature type="domain" description="STAT transcription factor DNA-binding" evidence="6">
    <location>
        <begin position="1"/>
        <end position="55"/>
    </location>
</feature>
<evidence type="ECO:0000256" key="5">
    <source>
        <dbReference type="ARBA" id="ARBA00023242"/>
    </source>
</evidence>
<dbReference type="InterPro" id="IPR008967">
    <property type="entry name" value="p53-like_TF_DNA-bd_sf"/>
</dbReference>
<keyword evidence="3" id="KW-0238">DNA-binding</keyword>
<dbReference type="Pfam" id="PF02864">
    <property type="entry name" value="STAT_bind"/>
    <property type="match status" value="1"/>
</dbReference>
<keyword evidence="2" id="KW-0805">Transcription regulation</keyword>
<protein>
    <recommendedName>
        <fullName evidence="6">STAT transcription factor DNA-binding domain-containing protein</fullName>
    </recommendedName>
</protein>
<dbReference type="SUPFAM" id="SSF49417">
    <property type="entry name" value="p53-like transcription factors"/>
    <property type="match status" value="1"/>
</dbReference>
<name>A0ABU7AGW6_9TELE</name>
<keyword evidence="4" id="KW-0804">Transcription</keyword>
<sequence>MDKNTATKITHATFRNMSIKKIKRADRKGAESVTEEKFALMFSTDISITGCDTPFRIQ</sequence>
<keyword evidence="8" id="KW-1185">Reference proteome</keyword>
<organism evidence="7 8">
    <name type="scientific">Ataeniobius toweri</name>
    <dbReference type="NCBI Taxonomy" id="208326"/>
    <lineage>
        <taxon>Eukaryota</taxon>
        <taxon>Metazoa</taxon>
        <taxon>Chordata</taxon>
        <taxon>Craniata</taxon>
        <taxon>Vertebrata</taxon>
        <taxon>Euteleostomi</taxon>
        <taxon>Actinopterygii</taxon>
        <taxon>Neopterygii</taxon>
        <taxon>Teleostei</taxon>
        <taxon>Neoteleostei</taxon>
        <taxon>Acanthomorphata</taxon>
        <taxon>Ovalentaria</taxon>
        <taxon>Atherinomorphae</taxon>
        <taxon>Cyprinodontiformes</taxon>
        <taxon>Goodeidae</taxon>
        <taxon>Ataeniobius</taxon>
    </lineage>
</organism>
<reference evidence="7 8" key="1">
    <citation type="submission" date="2021-07" db="EMBL/GenBank/DDBJ databases">
        <authorList>
            <person name="Palmer J.M."/>
        </authorList>
    </citation>
    <scope>NUCLEOTIDE SEQUENCE [LARGE SCALE GENOMIC DNA]</scope>
    <source>
        <strain evidence="7 8">AT_MEX2019</strain>
        <tissue evidence="7">Muscle</tissue>
    </source>
</reference>
<evidence type="ECO:0000256" key="2">
    <source>
        <dbReference type="ARBA" id="ARBA00023015"/>
    </source>
</evidence>